<keyword evidence="1" id="KW-1133">Transmembrane helix</keyword>
<feature type="signal peptide" evidence="2">
    <location>
        <begin position="1"/>
        <end position="19"/>
    </location>
</feature>
<dbReference type="PANTHER" id="PTHR44329:SF214">
    <property type="entry name" value="PROTEIN KINASE DOMAIN-CONTAINING PROTEIN"/>
    <property type="match status" value="1"/>
</dbReference>
<dbReference type="InterPro" id="IPR011009">
    <property type="entry name" value="Kinase-like_dom_sf"/>
</dbReference>
<dbReference type="InterPro" id="IPR008271">
    <property type="entry name" value="Ser/Thr_kinase_AS"/>
</dbReference>
<dbReference type="Pfam" id="PF00069">
    <property type="entry name" value="Pkinase"/>
    <property type="match status" value="1"/>
</dbReference>
<dbReference type="EMBL" id="BSXW01000056">
    <property type="protein sequence ID" value="GMF10870.1"/>
    <property type="molecule type" value="Genomic_DNA"/>
</dbReference>
<proteinExistence type="predicted"/>
<feature type="domain" description="Protein kinase" evidence="3">
    <location>
        <begin position="304"/>
        <end position="573"/>
    </location>
</feature>
<dbReference type="Proteomes" id="UP001165083">
    <property type="component" value="Unassembled WGS sequence"/>
</dbReference>
<dbReference type="Gene3D" id="3.30.200.20">
    <property type="entry name" value="Phosphorylase Kinase, domain 1"/>
    <property type="match status" value="1"/>
</dbReference>
<dbReference type="PROSITE" id="PS50011">
    <property type="entry name" value="PROTEIN_KINASE_DOM"/>
    <property type="match status" value="1"/>
</dbReference>
<evidence type="ECO:0000256" key="2">
    <source>
        <dbReference type="SAM" id="SignalP"/>
    </source>
</evidence>
<comment type="caution">
    <text evidence="4">The sequence shown here is derived from an EMBL/GenBank/DDBJ whole genome shotgun (WGS) entry which is preliminary data.</text>
</comment>
<protein>
    <submittedName>
        <fullName evidence="4">Unnamed protein product</fullName>
    </submittedName>
</protein>
<evidence type="ECO:0000313" key="4">
    <source>
        <dbReference type="EMBL" id="GMF10870.1"/>
    </source>
</evidence>
<dbReference type="AlphaFoldDB" id="A0A9W6TD85"/>
<dbReference type="InterPro" id="IPR000719">
    <property type="entry name" value="Prot_kinase_dom"/>
</dbReference>
<dbReference type="Gene3D" id="1.10.510.10">
    <property type="entry name" value="Transferase(Phosphotransferase) domain 1"/>
    <property type="match status" value="1"/>
</dbReference>
<sequence>MVSAAATALLLLWAASASASRSVWVAQELFSSDYCSGTPVTVSLATVTTCLPSTCNSVEVNNASQYVNLKCNITDRYAYAEEVFGEFNYLAVEDYAGAGCENLRLTTVLPATGSCVESTLYGSYSIVSVLFANGSALIMLYAEPDCSGSAYMNLLLDSGNISSGDCVQDYYKFYTSASENIIMDLGSRSSSAATGSNSSSGTEKSSSHSSLSALAIIGIVLAAGLVGFMTAVFVWRRRSPLDEQTTEDSVCIAGYDSYTSRNIPKSTMISTGSSYSKEGREQRSISYFWDDDKIAAARVDRDKIDFEKVISHGGYGQVMSGWFNGQHVAVKMLLPEHRKSMQHLSAFLEEVKLMSMLDHPRIVQFVGVAWDSLADLCVLTEFMEGGDLRTMLSFFEAQNYPVGFKETKVLIALHVAHALTYLHSLDPPVLHRDLKSKNILLSANLDARLTDFGVSREHIDQETLTAGVGTSRWMAPEVMMGERYDDKADVFSLGVVLSELDLHALPYSHALDDSNPSRKMPSAAIVHLVAMGKLQVQFSSITPMAELGLSCVAVNPDDRPTAADVLFKLHTILTIEYDIGGLEN</sequence>
<dbReference type="SMART" id="SM00220">
    <property type="entry name" value="S_TKc"/>
    <property type="match status" value="1"/>
</dbReference>
<evidence type="ECO:0000313" key="5">
    <source>
        <dbReference type="Proteomes" id="UP001165083"/>
    </source>
</evidence>
<name>A0A9W6TD85_9STRA</name>
<accession>A0A9W6TD85</accession>
<keyword evidence="5" id="KW-1185">Reference proteome</keyword>
<dbReference type="SUPFAM" id="SSF56112">
    <property type="entry name" value="Protein kinase-like (PK-like)"/>
    <property type="match status" value="1"/>
</dbReference>
<dbReference type="GO" id="GO:0004674">
    <property type="term" value="F:protein serine/threonine kinase activity"/>
    <property type="evidence" value="ECO:0007669"/>
    <property type="project" value="TreeGrafter"/>
</dbReference>
<organism evidence="4 5">
    <name type="scientific">Phytophthora lilii</name>
    <dbReference type="NCBI Taxonomy" id="2077276"/>
    <lineage>
        <taxon>Eukaryota</taxon>
        <taxon>Sar</taxon>
        <taxon>Stramenopiles</taxon>
        <taxon>Oomycota</taxon>
        <taxon>Peronosporomycetes</taxon>
        <taxon>Peronosporales</taxon>
        <taxon>Peronosporaceae</taxon>
        <taxon>Phytophthora</taxon>
    </lineage>
</organism>
<dbReference type="GO" id="GO:0005524">
    <property type="term" value="F:ATP binding"/>
    <property type="evidence" value="ECO:0007669"/>
    <property type="project" value="InterPro"/>
</dbReference>
<feature type="transmembrane region" description="Helical" evidence="1">
    <location>
        <begin position="211"/>
        <end position="235"/>
    </location>
</feature>
<evidence type="ECO:0000259" key="3">
    <source>
        <dbReference type="PROSITE" id="PS50011"/>
    </source>
</evidence>
<dbReference type="OrthoDB" id="4062651at2759"/>
<keyword evidence="1" id="KW-0812">Transmembrane</keyword>
<keyword evidence="1" id="KW-0472">Membrane</keyword>
<dbReference type="PANTHER" id="PTHR44329">
    <property type="entry name" value="SERINE/THREONINE-PROTEIN KINASE TNNI3K-RELATED"/>
    <property type="match status" value="1"/>
</dbReference>
<dbReference type="PROSITE" id="PS00108">
    <property type="entry name" value="PROTEIN_KINASE_ST"/>
    <property type="match status" value="1"/>
</dbReference>
<evidence type="ECO:0000256" key="1">
    <source>
        <dbReference type="SAM" id="Phobius"/>
    </source>
</evidence>
<gene>
    <name evidence="4" type="ORF">Plil01_000163300</name>
</gene>
<dbReference type="InterPro" id="IPR051681">
    <property type="entry name" value="Ser/Thr_Kinases-Pseudokinases"/>
</dbReference>
<feature type="chain" id="PRO_5040930913" evidence="2">
    <location>
        <begin position="20"/>
        <end position="584"/>
    </location>
</feature>
<reference evidence="4" key="1">
    <citation type="submission" date="2023-04" db="EMBL/GenBank/DDBJ databases">
        <title>Phytophthora lilii NBRC 32176.</title>
        <authorList>
            <person name="Ichikawa N."/>
            <person name="Sato H."/>
            <person name="Tonouchi N."/>
        </authorList>
    </citation>
    <scope>NUCLEOTIDE SEQUENCE</scope>
    <source>
        <strain evidence="4">NBRC 32176</strain>
    </source>
</reference>
<keyword evidence="2" id="KW-0732">Signal</keyword>